<dbReference type="EC" id="6.3.4.14" evidence="4 13"/>
<dbReference type="SUPFAM" id="SSF56059">
    <property type="entry name" value="Glutathione synthetase ATP-binding domain-like"/>
    <property type="match status" value="1"/>
</dbReference>
<dbReference type="GO" id="GO:2001295">
    <property type="term" value="P:malonyl-CoA biosynthetic process"/>
    <property type="evidence" value="ECO:0007669"/>
    <property type="project" value="UniProtKB-UniPathway"/>
</dbReference>
<dbReference type="InterPro" id="IPR011764">
    <property type="entry name" value="Biotin_carboxylation_dom"/>
</dbReference>
<dbReference type="STRING" id="1073325.SAMN05444483_10869"/>
<dbReference type="FunFam" id="3.30.1490.20:FF:000018">
    <property type="entry name" value="Biotin carboxylase"/>
    <property type="match status" value="1"/>
</dbReference>
<keyword evidence="10 13" id="KW-0092">Biotin</keyword>
<evidence type="ECO:0000256" key="6">
    <source>
        <dbReference type="ARBA" id="ARBA00022723"/>
    </source>
</evidence>
<dbReference type="GO" id="GO:0046872">
    <property type="term" value="F:metal ion binding"/>
    <property type="evidence" value="ECO:0007669"/>
    <property type="project" value="UniProtKB-KW"/>
</dbReference>
<evidence type="ECO:0000256" key="8">
    <source>
        <dbReference type="ARBA" id="ARBA00022840"/>
    </source>
</evidence>
<keyword evidence="9" id="KW-0460">Magnesium</keyword>
<evidence type="ECO:0000256" key="12">
    <source>
        <dbReference type="PROSITE-ProRule" id="PRU00409"/>
    </source>
</evidence>
<keyword evidence="13" id="KW-0276">Fatty acid metabolism</keyword>
<dbReference type="InterPro" id="IPR005481">
    <property type="entry name" value="BC-like_N"/>
</dbReference>
<comment type="subunit">
    <text evidence="3 13">Acetyl-CoA carboxylase is a heterohexamer of biotin carboxyl carrier protein, biotin carboxylase and the two subunits of carboxyl transferase in a 2:2 complex.</text>
</comment>
<evidence type="ECO:0000256" key="3">
    <source>
        <dbReference type="ARBA" id="ARBA00011750"/>
    </source>
</evidence>
<keyword evidence="17" id="KW-1185">Reference proteome</keyword>
<dbReference type="PROSITE" id="PS50979">
    <property type="entry name" value="BC"/>
    <property type="match status" value="1"/>
</dbReference>
<dbReference type="NCBIfam" id="NF006367">
    <property type="entry name" value="PRK08591.1"/>
    <property type="match status" value="1"/>
</dbReference>
<dbReference type="SMART" id="SM00878">
    <property type="entry name" value="Biotin_carb_C"/>
    <property type="match status" value="1"/>
</dbReference>
<evidence type="ECO:0000256" key="13">
    <source>
        <dbReference type="RuleBase" id="RU365063"/>
    </source>
</evidence>
<dbReference type="SUPFAM" id="SSF51246">
    <property type="entry name" value="Rudiment single hybrid motif"/>
    <property type="match status" value="1"/>
</dbReference>
<dbReference type="InterPro" id="IPR016185">
    <property type="entry name" value="PreATP-grasp_dom_sf"/>
</dbReference>
<dbReference type="UniPathway" id="UPA00655">
    <property type="reaction ID" value="UER00711"/>
</dbReference>
<evidence type="ECO:0000259" key="14">
    <source>
        <dbReference type="PROSITE" id="PS50975"/>
    </source>
</evidence>
<dbReference type="InterPro" id="IPR011761">
    <property type="entry name" value="ATP-grasp"/>
</dbReference>
<name>A0A1M5INN5_SALEC</name>
<gene>
    <name evidence="16" type="ORF">SAMN05444483_10869</name>
</gene>
<dbReference type="Proteomes" id="UP000183945">
    <property type="component" value="Unassembled WGS sequence"/>
</dbReference>
<evidence type="ECO:0000256" key="10">
    <source>
        <dbReference type="ARBA" id="ARBA00023267"/>
    </source>
</evidence>
<dbReference type="InterPro" id="IPR004549">
    <property type="entry name" value="Acetyl_CoA_COase_biotin_COase"/>
</dbReference>
<keyword evidence="8 12" id="KW-0067">ATP-binding</keyword>
<dbReference type="InterPro" id="IPR005482">
    <property type="entry name" value="Biotin_COase_C"/>
</dbReference>
<evidence type="ECO:0000256" key="2">
    <source>
        <dbReference type="ARBA" id="ARBA00004956"/>
    </source>
</evidence>
<accession>A0A1M5INN5</accession>
<reference evidence="17" key="1">
    <citation type="submission" date="2016-11" db="EMBL/GenBank/DDBJ databases">
        <authorList>
            <person name="Varghese N."/>
            <person name="Submissions S."/>
        </authorList>
    </citation>
    <scope>NUCLEOTIDE SEQUENCE [LARGE SCALE GENOMIC DNA]</scope>
    <source>
        <strain evidence="17">DSM 24579</strain>
    </source>
</reference>
<dbReference type="Gene3D" id="3.30.470.20">
    <property type="entry name" value="ATP-grasp fold, B domain"/>
    <property type="match status" value="1"/>
</dbReference>
<keyword evidence="7 12" id="KW-0547">Nucleotide-binding</keyword>
<dbReference type="PANTHER" id="PTHR48095">
    <property type="entry name" value="PYRUVATE CARBOXYLASE SUBUNIT A"/>
    <property type="match status" value="1"/>
</dbReference>
<evidence type="ECO:0000256" key="4">
    <source>
        <dbReference type="ARBA" id="ARBA00013263"/>
    </source>
</evidence>
<dbReference type="PROSITE" id="PS00866">
    <property type="entry name" value="CPSASE_1"/>
    <property type="match status" value="1"/>
</dbReference>
<keyword evidence="5 13" id="KW-0436">Ligase</keyword>
<keyword evidence="13" id="KW-0444">Lipid biosynthesis</keyword>
<dbReference type="GO" id="GO:0004075">
    <property type="term" value="F:biotin carboxylase activity"/>
    <property type="evidence" value="ECO:0007669"/>
    <property type="project" value="UniProtKB-EC"/>
</dbReference>
<organism evidence="16 17">
    <name type="scientific">Salegentibacter echinorum</name>
    <dbReference type="NCBI Taxonomy" id="1073325"/>
    <lineage>
        <taxon>Bacteria</taxon>
        <taxon>Pseudomonadati</taxon>
        <taxon>Bacteroidota</taxon>
        <taxon>Flavobacteriia</taxon>
        <taxon>Flavobacteriales</taxon>
        <taxon>Flavobacteriaceae</taxon>
        <taxon>Salegentibacter</taxon>
    </lineage>
</organism>
<evidence type="ECO:0000256" key="7">
    <source>
        <dbReference type="ARBA" id="ARBA00022741"/>
    </source>
</evidence>
<comment type="pathway">
    <text evidence="2 13">Lipid metabolism; malonyl-CoA biosynthesis; malonyl-CoA from acetyl-CoA: step 1/1.</text>
</comment>
<evidence type="ECO:0000256" key="11">
    <source>
        <dbReference type="ARBA" id="ARBA00048600"/>
    </source>
</evidence>
<dbReference type="Pfam" id="PF02786">
    <property type="entry name" value="CPSase_L_D2"/>
    <property type="match status" value="1"/>
</dbReference>
<dbReference type="InterPro" id="IPR005479">
    <property type="entry name" value="CPAse_ATP-bd"/>
</dbReference>
<evidence type="ECO:0000256" key="1">
    <source>
        <dbReference type="ARBA" id="ARBA00003761"/>
    </source>
</evidence>
<keyword evidence="13" id="KW-0275">Fatty acid biosynthesis</keyword>
<dbReference type="OrthoDB" id="9807469at2"/>
<dbReference type="SUPFAM" id="SSF52440">
    <property type="entry name" value="PreATP-grasp domain"/>
    <property type="match status" value="1"/>
</dbReference>
<feature type="domain" description="ATP-grasp" evidence="14">
    <location>
        <begin position="120"/>
        <end position="317"/>
    </location>
</feature>
<keyword evidence="13" id="KW-0443">Lipid metabolism</keyword>
<evidence type="ECO:0000313" key="17">
    <source>
        <dbReference type="Proteomes" id="UP000183945"/>
    </source>
</evidence>
<dbReference type="Pfam" id="PF02785">
    <property type="entry name" value="Biotin_carb_C"/>
    <property type="match status" value="1"/>
</dbReference>
<evidence type="ECO:0000313" key="16">
    <source>
        <dbReference type="EMBL" id="SHG29974.1"/>
    </source>
</evidence>
<dbReference type="NCBIfam" id="TIGR00514">
    <property type="entry name" value="accC"/>
    <property type="match status" value="1"/>
</dbReference>
<dbReference type="EMBL" id="FQVT01000008">
    <property type="protein sequence ID" value="SHG29974.1"/>
    <property type="molecule type" value="Genomic_DNA"/>
</dbReference>
<proteinExistence type="predicted"/>
<dbReference type="Pfam" id="PF00289">
    <property type="entry name" value="Biotin_carb_N"/>
    <property type="match status" value="1"/>
</dbReference>
<comment type="catalytic activity">
    <reaction evidence="11 13">
        <text>N(6)-biotinyl-L-lysyl-[protein] + hydrogencarbonate + ATP = N(6)-carboxybiotinyl-L-lysyl-[protein] + ADP + phosphate + H(+)</text>
        <dbReference type="Rhea" id="RHEA:13501"/>
        <dbReference type="Rhea" id="RHEA-COMP:10505"/>
        <dbReference type="Rhea" id="RHEA-COMP:10506"/>
        <dbReference type="ChEBI" id="CHEBI:15378"/>
        <dbReference type="ChEBI" id="CHEBI:17544"/>
        <dbReference type="ChEBI" id="CHEBI:30616"/>
        <dbReference type="ChEBI" id="CHEBI:43474"/>
        <dbReference type="ChEBI" id="CHEBI:83144"/>
        <dbReference type="ChEBI" id="CHEBI:83145"/>
        <dbReference type="ChEBI" id="CHEBI:456216"/>
        <dbReference type="EC" id="6.3.4.14"/>
    </reaction>
</comment>
<evidence type="ECO:0000259" key="15">
    <source>
        <dbReference type="PROSITE" id="PS50979"/>
    </source>
</evidence>
<protein>
    <recommendedName>
        <fullName evidence="4 13">Biotin carboxylase</fullName>
        <ecNumber evidence="4 13">6.3.4.14</ecNumber>
    </recommendedName>
    <alternativeName>
        <fullName evidence="13">Acetyl-coenzyme A carboxylase biotin carboxylase subunit A</fullName>
    </alternativeName>
</protein>
<dbReference type="FunFam" id="3.40.50.20:FF:000010">
    <property type="entry name" value="Propionyl-CoA carboxylase subunit alpha"/>
    <property type="match status" value="1"/>
</dbReference>
<dbReference type="PANTHER" id="PTHR48095:SF2">
    <property type="entry name" value="BIOTIN CARBOXYLASE, CHLOROPLASTIC"/>
    <property type="match status" value="1"/>
</dbReference>
<comment type="function">
    <text evidence="1 13">This protein is a component of the acetyl coenzyme A carboxylase complex; first, biotin carboxylase catalyzes the carboxylation of the carrier protein and then the transcarboxylase transfers the carboxyl group to form malonyl-CoA.</text>
</comment>
<dbReference type="PROSITE" id="PS50975">
    <property type="entry name" value="ATP_GRASP"/>
    <property type="match status" value="1"/>
</dbReference>
<dbReference type="GO" id="GO:0006633">
    <property type="term" value="P:fatty acid biosynthetic process"/>
    <property type="evidence" value="ECO:0007669"/>
    <property type="project" value="UniProtKB-KW"/>
</dbReference>
<dbReference type="InterPro" id="IPR011054">
    <property type="entry name" value="Rudment_hybrid_motif"/>
</dbReference>
<dbReference type="PROSITE" id="PS00867">
    <property type="entry name" value="CPSASE_2"/>
    <property type="match status" value="1"/>
</dbReference>
<sequence>MFKKILIANRGEIALRIIRTCKEMGISTVAVYSTADADSLHVMFADEAVCIGPPPSNLSYLKISNIIAAAEITDADAIHPGYGFLSENAKFSKICGEHGIKFIGPSAEMISKMGDKATAKATMKAAGVPCVPGSEGIIKDFAECKKLAKEVGYPVMLKATAGGGGKGMRGVWKEEDLQNAWDSARQESAAAFDNNDMYMEKLIEEPRHIEIQVVGDSNGKACHLSERDCSVQRRHQKLTEETPSPFMTDSLRKEMGEAAVKAAEYIKYEGAGTIEFLVDKHRKFYFMEMNTRIQVEHPITEQVIDYDLIREQIMVASGVPISGKNYFPKLHSIECRINAEDPFNNFRPSPGKITTLHAPGGHGIRIDTHVYSGYIIPPNYDSMIAKLITTAQTREEAINKMKRALDEFVIEGVKTTIPFHRQLMEHPDYIEGNYTTKFMEDFEMKPMEEE</sequence>
<keyword evidence="6" id="KW-0479">Metal-binding</keyword>
<dbReference type="InterPro" id="IPR051602">
    <property type="entry name" value="ACC_Biotin_Carboxylase"/>
</dbReference>
<dbReference type="AlphaFoldDB" id="A0A1M5INN5"/>
<dbReference type="RefSeq" id="WP_072880196.1">
    <property type="nucleotide sequence ID" value="NZ_FQVT01000008.1"/>
</dbReference>
<feature type="domain" description="Biotin carboxylation" evidence="15">
    <location>
        <begin position="1"/>
        <end position="444"/>
    </location>
</feature>
<dbReference type="GO" id="GO:0005524">
    <property type="term" value="F:ATP binding"/>
    <property type="evidence" value="ECO:0007669"/>
    <property type="project" value="UniProtKB-UniRule"/>
</dbReference>
<evidence type="ECO:0000256" key="5">
    <source>
        <dbReference type="ARBA" id="ARBA00022598"/>
    </source>
</evidence>
<evidence type="ECO:0000256" key="9">
    <source>
        <dbReference type="ARBA" id="ARBA00022842"/>
    </source>
</evidence>